<dbReference type="Proteomes" id="UP000235162">
    <property type="component" value="Unassembled WGS sequence"/>
</dbReference>
<keyword evidence="1" id="KW-0812">Transmembrane</keyword>
<name>A0AAP8MH55_9GAMM</name>
<dbReference type="KEGG" id="hja:BST95_14795"/>
<protein>
    <submittedName>
        <fullName evidence="2">Uncharacterized protein</fullName>
    </submittedName>
</protein>
<proteinExistence type="predicted"/>
<gene>
    <name evidence="2" type="ORF">C0029_03390</name>
</gene>
<feature type="transmembrane region" description="Helical" evidence="1">
    <location>
        <begin position="32"/>
        <end position="51"/>
    </location>
</feature>
<evidence type="ECO:0000313" key="3">
    <source>
        <dbReference type="Proteomes" id="UP000235162"/>
    </source>
</evidence>
<dbReference type="EMBL" id="PKUR01000001">
    <property type="protein sequence ID" value="PLW87635.1"/>
    <property type="molecule type" value="Genomic_DNA"/>
</dbReference>
<feature type="transmembrane region" description="Helical" evidence="1">
    <location>
        <begin position="63"/>
        <end position="86"/>
    </location>
</feature>
<evidence type="ECO:0000313" key="2">
    <source>
        <dbReference type="EMBL" id="PLW87635.1"/>
    </source>
</evidence>
<sequence>MYVFVYTVLILAVGVGNKVILFFSGEYDPRMLAFDFPIIALTYFGLIAVWGRARGRLYFTQKIWKTYILALIMSIVLVPIFDVNVASMIEQFGQVKALLLYSVTIFIMIPYYFGLYLYIASDAWQEKRVG</sequence>
<organism evidence="2 3">
    <name type="scientific">Halioglobus japonicus</name>
    <dbReference type="NCBI Taxonomy" id="930805"/>
    <lineage>
        <taxon>Bacteria</taxon>
        <taxon>Pseudomonadati</taxon>
        <taxon>Pseudomonadota</taxon>
        <taxon>Gammaproteobacteria</taxon>
        <taxon>Cellvibrionales</taxon>
        <taxon>Halieaceae</taxon>
        <taxon>Halioglobus</taxon>
    </lineage>
</organism>
<feature type="transmembrane region" description="Helical" evidence="1">
    <location>
        <begin position="98"/>
        <end position="119"/>
    </location>
</feature>
<accession>A0AAP8MH55</accession>
<comment type="caution">
    <text evidence="2">The sequence shown here is derived from an EMBL/GenBank/DDBJ whole genome shotgun (WGS) entry which is preliminary data.</text>
</comment>
<keyword evidence="1" id="KW-0472">Membrane</keyword>
<reference evidence="2 3" key="1">
    <citation type="submission" date="2018-01" db="EMBL/GenBank/DDBJ databases">
        <title>The draft genome sequence of Halioglobus japonicus S1-36.</title>
        <authorList>
            <person name="Du Z.-J."/>
            <person name="Shi M.-J."/>
        </authorList>
    </citation>
    <scope>NUCLEOTIDE SEQUENCE [LARGE SCALE GENOMIC DNA]</scope>
    <source>
        <strain evidence="2 3">S1-36</strain>
    </source>
</reference>
<keyword evidence="1" id="KW-1133">Transmembrane helix</keyword>
<evidence type="ECO:0000256" key="1">
    <source>
        <dbReference type="SAM" id="Phobius"/>
    </source>
</evidence>
<dbReference type="AlphaFoldDB" id="A0AAP8MH55"/>
<keyword evidence="3" id="KW-1185">Reference proteome</keyword>